<dbReference type="Proteomes" id="UP000030101">
    <property type="component" value="Unassembled WGS sequence"/>
</dbReference>
<dbReference type="PANTHER" id="PTHR10146:SF14">
    <property type="entry name" value="PYRIDOXAL PHOSPHATE HOMEOSTASIS PROTEIN"/>
    <property type="match status" value="1"/>
</dbReference>
<keyword evidence="1 2" id="KW-0663">Pyridoxal phosphate</keyword>
<comment type="caution">
    <text evidence="5">The sequence shown here is derived from an EMBL/GenBank/DDBJ whole genome shotgun (WGS) entry which is preliminary data.</text>
</comment>
<name>A0ABR4XLY6_9PORP</name>
<gene>
    <name evidence="5" type="ORF">HQ43_03765</name>
</gene>
<dbReference type="InterPro" id="IPR001608">
    <property type="entry name" value="Ala_racemase_N"/>
</dbReference>
<comment type="similarity">
    <text evidence="2 3">Belongs to the pyridoxal phosphate-binding protein YggS/PROSC family.</text>
</comment>
<dbReference type="CDD" id="cd00635">
    <property type="entry name" value="PLPDE_III_YBL036c_like"/>
    <property type="match status" value="1"/>
</dbReference>
<dbReference type="Pfam" id="PF01168">
    <property type="entry name" value="Ala_racemase_N"/>
    <property type="match status" value="1"/>
</dbReference>
<protein>
    <recommendedName>
        <fullName evidence="2">Pyridoxal phosphate homeostasis protein</fullName>
        <shortName evidence="2">PLP homeostasis protein</shortName>
    </recommendedName>
</protein>
<evidence type="ECO:0000256" key="2">
    <source>
        <dbReference type="HAMAP-Rule" id="MF_02087"/>
    </source>
</evidence>
<reference evidence="5 6" key="1">
    <citation type="submission" date="2014-08" db="EMBL/GenBank/DDBJ databases">
        <title>Porphyromonas canoris strain:OH2762 Genome sequencing.</title>
        <authorList>
            <person name="Wallis C."/>
            <person name="Deusch O."/>
            <person name="O'Flynn C."/>
            <person name="Davis I."/>
            <person name="Jospin G."/>
            <person name="Darling A.E."/>
            <person name="Coil D.A."/>
            <person name="Alexiev A."/>
            <person name="Horsfall A."/>
            <person name="Kirkwood N."/>
            <person name="Harris S."/>
            <person name="Eisen J.A."/>
        </authorList>
    </citation>
    <scope>NUCLEOTIDE SEQUENCE [LARGE SCALE GENOMIC DNA]</scope>
    <source>
        <strain evidence="6">COT-108 OH2762</strain>
    </source>
</reference>
<dbReference type="InterPro" id="IPR011078">
    <property type="entry name" value="PyrdxlP_homeostasis"/>
</dbReference>
<dbReference type="PANTHER" id="PTHR10146">
    <property type="entry name" value="PROLINE SYNTHETASE CO-TRANSCRIBED BACTERIAL HOMOLOG PROTEIN"/>
    <property type="match status" value="1"/>
</dbReference>
<keyword evidence="6" id="KW-1185">Reference proteome</keyword>
<dbReference type="SUPFAM" id="SSF51419">
    <property type="entry name" value="PLP-binding barrel"/>
    <property type="match status" value="1"/>
</dbReference>
<dbReference type="InterPro" id="IPR029066">
    <property type="entry name" value="PLP-binding_barrel"/>
</dbReference>
<dbReference type="Gene3D" id="3.20.20.10">
    <property type="entry name" value="Alanine racemase"/>
    <property type="match status" value="1"/>
</dbReference>
<evidence type="ECO:0000313" key="6">
    <source>
        <dbReference type="Proteomes" id="UP000030101"/>
    </source>
</evidence>
<dbReference type="NCBIfam" id="TIGR00044">
    <property type="entry name" value="YggS family pyridoxal phosphate-dependent enzyme"/>
    <property type="match status" value="1"/>
</dbReference>
<dbReference type="PIRSF" id="PIRSF004848">
    <property type="entry name" value="YBL036c_PLPDEIII"/>
    <property type="match status" value="1"/>
</dbReference>
<evidence type="ECO:0000256" key="3">
    <source>
        <dbReference type="RuleBase" id="RU004514"/>
    </source>
</evidence>
<organism evidence="5 6">
    <name type="scientific">Porphyromonas canoris</name>
    <dbReference type="NCBI Taxonomy" id="36875"/>
    <lineage>
        <taxon>Bacteria</taxon>
        <taxon>Pseudomonadati</taxon>
        <taxon>Bacteroidota</taxon>
        <taxon>Bacteroidia</taxon>
        <taxon>Bacteroidales</taxon>
        <taxon>Porphyromonadaceae</taxon>
        <taxon>Porphyromonas</taxon>
    </lineage>
</organism>
<evidence type="ECO:0000313" key="5">
    <source>
        <dbReference type="EMBL" id="KGN92996.1"/>
    </source>
</evidence>
<proteinExistence type="inferred from homology"/>
<feature type="modified residue" description="N6-(pyridoxal phosphate)lysine" evidence="2">
    <location>
        <position position="27"/>
    </location>
</feature>
<comment type="function">
    <text evidence="2">Pyridoxal 5'-phosphate (PLP)-binding protein, which is involved in PLP homeostasis.</text>
</comment>
<dbReference type="RefSeq" id="WP_036789720.1">
    <property type="nucleotide sequence ID" value="NZ_JQZV01000006.1"/>
</dbReference>
<accession>A0ABR4XLY6</accession>
<dbReference type="HAMAP" id="MF_02087">
    <property type="entry name" value="PLP_homeostasis"/>
    <property type="match status" value="1"/>
</dbReference>
<evidence type="ECO:0000259" key="4">
    <source>
        <dbReference type="Pfam" id="PF01168"/>
    </source>
</evidence>
<sequence>MSIRENIEAIRQTLPQDRSVTLVAVSKYYPVEALMTAYESAGQRVFGENRVQELRAKYEVAPKEIEWHLIGQLQRNKVKYIAPFIHTIHSVDSESLLEEIDKRAGQAEGRTAPLRVLLQIHIAQEETKSGLSPEEFLDLIASKPWLKYKNVEFAGMMTMATNTDDEAQIRLEFKQVSDLMKEVQAKADELELPGTFKELSMGMSHDYNIALEYGATIIRVGSKIFSE</sequence>
<feature type="domain" description="Alanine racemase N-terminal" evidence="4">
    <location>
        <begin position="2"/>
        <end position="225"/>
    </location>
</feature>
<dbReference type="EMBL" id="JQZV01000006">
    <property type="protein sequence ID" value="KGN92996.1"/>
    <property type="molecule type" value="Genomic_DNA"/>
</dbReference>
<evidence type="ECO:0000256" key="1">
    <source>
        <dbReference type="ARBA" id="ARBA00022898"/>
    </source>
</evidence>